<name>A0A060UK68_9PROT</name>
<keyword evidence="3" id="KW-1185">Reference proteome</keyword>
<accession>A0A060UK68</accession>
<organism evidence="1">
    <name type="scientific">Acidithiobacillus ferrivorans</name>
    <dbReference type="NCBI Taxonomy" id="160808"/>
    <lineage>
        <taxon>Bacteria</taxon>
        <taxon>Pseudomonadati</taxon>
        <taxon>Pseudomonadota</taxon>
        <taxon>Acidithiobacillia</taxon>
        <taxon>Acidithiobacillales</taxon>
        <taxon>Acidithiobacillaceae</taxon>
        <taxon>Acidithiobacillus</taxon>
    </lineage>
</organism>
<gene>
    <name evidence="1" type="ORF">AFERRI_150052</name>
    <name evidence="2" type="ORF">AFERRI_20405</name>
</gene>
<evidence type="ECO:0000313" key="2">
    <source>
        <dbReference type="EMBL" id="SMH65622.1"/>
    </source>
</evidence>
<reference evidence="1" key="2">
    <citation type="submission" date="2014-07" db="EMBL/GenBank/DDBJ databases">
        <title>Initial genome analysis of the psychrotolerant acidophile Acidithiobacillus ferrivorans CF27: insights into iron and sulfur oxidation pathways and into biofilm formation.</title>
        <authorList>
            <person name="Talla E."/>
            <person name="Hedrich S."/>
            <person name="Mangenot S."/>
            <person name="Ji B."/>
            <person name="Johnson D.B."/>
            <person name="Barbe V."/>
            <person name="Bonnefoy V."/>
        </authorList>
    </citation>
    <scope>NUCLEOTIDE SEQUENCE [LARGE SCALE GENOMIC DNA]</scope>
    <source>
        <strain evidence="1">CF27</strain>
    </source>
</reference>
<dbReference type="EMBL" id="CCCS020000007">
    <property type="protein sequence ID" value="CDQ09047.1"/>
    <property type="molecule type" value="Genomic_DNA"/>
</dbReference>
<protein>
    <submittedName>
        <fullName evidence="1">Uncharacterized protein</fullName>
    </submittedName>
</protein>
<reference evidence="2 3" key="3">
    <citation type="submission" date="2017-03" db="EMBL/GenBank/DDBJ databases">
        <authorList>
            <person name="Regsiter A."/>
            <person name="William W."/>
        </authorList>
    </citation>
    <scope>NUCLEOTIDE SEQUENCE [LARGE SCALE GENOMIC DNA]</scope>
    <source>
        <strain evidence="2">PRJEB5721</strain>
    </source>
</reference>
<evidence type="ECO:0000313" key="1">
    <source>
        <dbReference type="EMBL" id="CDQ09047.1"/>
    </source>
</evidence>
<sequence>MAELFARPETSKAGQHSTNLAELLRAYQGKRRRVGDALGISEQTAYRWL</sequence>
<reference evidence="1" key="1">
    <citation type="submission" date="2014-03" db="EMBL/GenBank/DDBJ databases">
        <authorList>
            <person name="Genoscope - CEA"/>
        </authorList>
    </citation>
    <scope>NUCLEOTIDE SEQUENCE [LARGE SCALE GENOMIC DNA]</scope>
    <source>
        <strain evidence="1">CF27</strain>
    </source>
</reference>
<dbReference type="RefSeq" id="WP_156103807.1">
    <property type="nucleotide sequence ID" value="NZ_CCCS020000007.1"/>
</dbReference>
<dbReference type="AlphaFoldDB" id="A0A060UK68"/>
<dbReference type="EMBL" id="LT841305">
    <property type="protein sequence ID" value="SMH65622.1"/>
    <property type="molecule type" value="Genomic_DNA"/>
</dbReference>
<dbReference type="Proteomes" id="UP000193925">
    <property type="component" value="Chromosome AFERRI"/>
</dbReference>
<proteinExistence type="predicted"/>
<evidence type="ECO:0000313" key="3">
    <source>
        <dbReference type="Proteomes" id="UP000193925"/>
    </source>
</evidence>